<evidence type="ECO:0000313" key="3">
    <source>
        <dbReference type="Proteomes" id="UP000092460"/>
    </source>
</evidence>
<evidence type="ECO:0000313" key="2">
    <source>
        <dbReference type="EnsemblMetazoa" id="GPPI039758-PA"/>
    </source>
</evidence>
<feature type="transmembrane region" description="Helical" evidence="1">
    <location>
        <begin position="20"/>
        <end position="39"/>
    </location>
</feature>
<keyword evidence="1" id="KW-0812">Transmembrane</keyword>
<keyword evidence="3" id="KW-1185">Reference proteome</keyword>
<evidence type="ECO:0000256" key="1">
    <source>
        <dbReference type="SAM" id="Phobius"/>
    </source>
</evidence>
<organism evidence="2 3">
    <name type="scientific">Glossina palpalis gambiensis</name>
    <dbReference type="NCBI Taxonomy" id="67801"/>
    <lineage>
        <taxon>Eukaryota</taxon>
        <taxon>Metazoa</taxon>
        <taxon>Ecdysozoa</taxon>
        <taxon>Arthropoda</taxon>
        <taxon>Hexapoda</taxon>
        <taxon>Insecta</taxon>
        <taxon>Pterygota</taxon>
        <taxon>Neoptera</taxon>
        <taxon>Endopterygota</taxon>
        <taxon>Diptera</taxon>
        <taxon>Brachycera</taxon>
        <taxon>Muscomorpha</taxon>
        <taxon>Hippoboscoidea</taxon>
        <taxon>Glossinidae</taxon>
        <taxon>Glossina</taxon>
    </lineage>
</organism>
<reference evidence="2" key="2">
    <citation type="submission" date="2020-05" db="UniProtKB">
        <authorList>
            <consortium name="EnsemblMetazoa"/>
        </authorList>
    </citation>
    <scope>IDENTIFICATION</scope>
    <source>
        <strain evidence="2">IAEA</strain>
    </source>
</reference>
<proteinExistence type="predicted"/>
<protein>
    <submittedName>
        <fullName evidence="2">Uncharacterized protein</fullName>
    </submittedName>
</protein>
<accession>A0A1B0BT71</accession>
<keyword evidence="1" id="KW-1133">Transmembrane helix</keyword>
<dbReference type="AlphaFoldDB" id="A0A1B0BT71"/>
<reference evidence="3" key="1">
    <citation type="submission" date="2015-01" db="EMBL/GenBank/DDBJ databases">
        <authorList>
            <person name="Aksoy S."/>
            <person name="Warren W."/>
            <person name="Wilson R.K."/>
        </authorList>
    </citation>
    <scope>NUCLEOTIDE SEQUENCE [LARGE SCALE GENOMIC DNA]</scope>
    <source>
        <strain evidence="3">IAEA</strain>
    </source>
</reference>
<dbReference type="EMBL" id="JXJN01020019">
    <property type="status" value="NOT_ANNOTATED_CDS"/>
    <property type="molecule type" value="Genomic_DNA"/>
</dbReference>
<dbReference type="VEuPathDB" id="VectorBase:GPPI039758"/>
<keyword evidence="1" id="KW-0472">Membrane</keyword>
<name>A0A1B0BT71_9MUSC</name>
<dbReference type="EnsemblMetazoa" id="GPPI039758-RA">
    <property type="protein sequence ID" value="GPPI039758-PA"/>
    <property type="gene ID" value="GPPI039758"/>
</dbReference>
<dbReference type="Proteomes" id="UP000092460">
    <property type="component" value="Unassembled WGS sequence"/>
</dbReference>
<sequence length="212" mass="22715">MSHAERDKSEDPIMLALYPIPLVALPNLFSEPLLIEWAYPKRRPLLKLRLKLGEWLRCNCDSGTDCERCVTSLSEMKPSLPSPPIAAVLTDGLGGAEADVTLKDAEANPTADGVNKDEATTVFDSSIAFGFLATAFMSEVCMILLPFSINTGEINDVGFAVVVAAAAIVIDVDVDCVVVSGDDESVTVGLLMLFRIASEEEFLSNFSSASPI</sequence>